<dbReference type="GO" id="GO:0006465">
    <property type="term" value="P:signal peptide processing"/>
    <property type="evidence" value="ECO:0007669"/>
    <property type="project" value="TreeGrafter"/>
</dbReference>
<keyword evidence="2" id="KW-0472">Membrane</keyword>
<dbReference type="PANTHER" id="PTHR30487:SF0">
    <property type="entry name" value="PREPILIN LEADER PEPTIDASE_N-METHYLTRANSFERASE-RELATED"/>
    <property type="match status" value="1"/>
</dbReference>
<dbReference type="EMBL" id="DTHB01000007">
    <property type="protein sequence ID" value="HGB13705.1"/>
    <property type="molecule type" value="Genomic_DNA"/>
</dbReference>
<evidence type="ECO:0000256" key="2">
    <source>
        <dbReference type="SAM" id="Phobius"/>
    </source>
</evidence>
<sequence>MNFFEELPGFFNSQGYLLWPLLLALWLAVGDVRTQRIPNYLTLAIALSGFGWQVGVAGWVGAAQSLLGLGLGFGLLIIPYLMGGIGAGDVKALAALGAWLGPWQTFCLFFYMALAGGLLALGVLIWKGQLGAKLRQGWNWLLNWVLRRPFRATEPREFRAIKMETQGIPYGVAIALGMVALYWRGPTL</sequence>
<comment type="caution">
    <text evidence="4">The sequence shown here is derived from an EMBL/GenBank/DDBJ whole genome shotgun (WGS) entry which is preliminary data.</text>
</comment>
<accession>A0A7C3SIU3</accession>
<evidence type="ECO:0000259" key="3">
    <source>
        <dbReference type="Pfam" id="PF01478"/>
    </source>
</evidence>
<feature type="transmembrane region" description="Helical" evidence="2">
    <location>
        <begin position="108"/>
        <end position="126"/>
    </location>
</feature>
<dbReference type="PANTHER" id="PTHR30487">
    <property type="entry name" value="TYPE 4 PREPILIN-LIKE PROTEINS LEADER PEPTIDE-PROCESSING ENZYME"/>
    <property type="match status" value="1"/>
</dbReference>
<reference evidence="4" key="1">
    <citation type="journal article" date="2020" name="mSystems">
        <title>Genome- and Community-Level Interaction Insights into Carbon Utilization and Element Cycling Functions of Hydrothermarchaeota in Hydrothermal Sediment.</title>
        <authorList>
            <person name="Zhou Z."/>
            <person name="Liu Y."/>
            <person name="Xu W."/>
            <person name="Pan J."/>
            <person name="Luo Z.H."/>
            <person name="Li M."/>
        </authorList>
    </citation>
    <scope>NUCLEOTIDE SEQUENCE [LARGE SCALE GENOMIC DNA]</scope>
    <source>
        <strain evidence="4">SpSt-776</strain>
    </source>
</reference>
<feature type="transmembrane region" description="Helical" evidence="2">
    <location>
        <begin position="67"/>
        <end position="88"/>
    </location>
</feature>
<dbReference type="Gene3D" id="1.20.120.1220">
    <property type="match status" value="1"/>
</dbReference>
<comment type="similarity">
    <text evidence="1">Belongs to the peptidase A24 family.</text>
</comment>
<organism evidence="4">
    <name type="scientific">Desulfobacca acetoxidans</name>
    <dbReference type="NCBI Taxonomy" id="60893"/>
    <lineage>
        <taxon>Bacteria</taxon>
        <taxon>Pseudomonadati</taxon>
        <taxon>Thermodesulfobacteriota</taxon>
        <taxon>Desulfobaccia</taxon>
        <taxon>Desulfobaccales</taxon>
        <taxon>Desulfobaccaceae</taxon>
        <taxon>Desulfobacca</taxon>
    </lineage>
</organism>
<evidence type="ECO:0000313" key="4">
    <source>
        <dbReference type="EMBL" id="HGB13705.1"/>
    </source>
</evidence>
<name>A0A7C3SIU3_9BACT</name>
<dbReference type="InterPro" id="IPR050882">
    <property type="entry name" value="Prepilin_peptidase/N-MTase"/>
</dbReference>
<keyword evidence="2" id="KW-1133">Transmembrane helix</keyword>
<feature type="transmembrane region" description="Helical" evidence="2">
    <location>
        <begin position="40"/>
        <end position="60"/>
    </location>
</feature>
<dbReference type="GO" id="GO:0004190">
    <property type="term" value="F:aspartic-type endopeptidase activity"/>
    <property type="evidence" value="ECO:0007669"/>
    <property type="project" value="InterPro"/>
</dbReference>
<keyword evidence="2" id="KW-0812">Transmembrane</keyword>
<protein>
    <submittedName>
        <fullName evidence="4">Prepilin peptidase</fullName>
    </submittedName>
</protein>
<proteinExistence type="inferred from homology"/>
<dbReference type="GO" id="GO:0005886">
    <property type="term" value="C:plasma membrane"/>
    <property type="evidence" value="ECO:0007669"/>
    <property type="project" value="TreeGrafter"/>
</dbReference>
<dbReference type="AlphaFoldDB" id="A0A7C3SIU3"/>
<dbReference type="InterPro" id="IPR000045">
    <property type="entry name" value="Prepilin_IV_endopep_pep"/>
</dbReference>
<gene>
    <name evidence="4" type="ORF">ENV62_00460</name>
</gene>
<feature type="domain" description="Prepilin type IV endopeptidase peptidase" evidence="3">
    <location>
        <begin position="22"/>
        <end position="121"/>
    </location>
</feature>
<feature type="transmembrane region" description="Helical" evidence="2">
    <location>
        <begin position="167"/>
        <end position="185"/>
    </location>
</feature>
<dbReference type="Pfam" id="PF01478">
    <property type="entry name" value="Peptidase_A24"/>
    <property type="match status" value="1"/>
</dbReference>
<evidence type="ECO:0000256" key="1">
    <source>
        <dbReference type="ARBA" id="ARBA00005801"/>
    </source>
</evidence>